<protein>
    <recommendedName>
        <fullName evidence="3">DUF3800 domain-containing protein</fullName>
    </recommendedName>
</protein>
<organism evidence="1 2">
    <name type="scientific">Kribbella alba</name>
    <dbReference type="NCBI Taxonomy" id="190197"/>
    <lineage>
        <taxon>Bacteria</taxon>
        <taxon>Bacillati</taxon>
        <taxon>Actinomycetota</taxon>
        <taxon>Actinomycetes</taxon>
        <taxon>Propionibacteriales</taxon>
        <taxon>Kribbellaceae</taxon>
        <taxon>Kribbella</taxon>
    </lineage>
</organism>
<reference evidence="1 2" key="1">
    <citation type="journal article" date="2019" name="Int. J. Syst. Evol. Microbiol.">
        <title>The Global Catalogue of Microorganisms (GCM) 10K type strain sequencing project: providing services to taxonomists for standard genome sequencing and annotation.</title>
        <authorList>
            <consortium name="The Broad Institute Genomics Platform"/>
            <consortium name="The Broad Institute Genome Sequencing Center for Infectious Disease"/>
            <person name="Wu L."/>
            <person name="Ma J."/>
        </authorList>
    </citation>
    <scope>NUCLEOTIDE SEQUENCE [LARGE SCALE GENOMIC DNA]</scope>
    <source>
        <strain evidence="1 2">JCM 14306</strain>
    </source>
</reference>
<name>A0ABN2FP90_9ACTN</name>
<proteinExistence type="predicted"/>
<keyword evidence="2" id="KW-1185">Reference proteome</keyword>
<comment type="caution">
    <text evidence="1">The sequence shown here is derived from an EMBL/GenBank/DDBJ whole genome shotgun (WGS) entry which is preliminary data.</text>
</comment>
<gene>
    <name evidence="1" type="ORF">GCM10009744_53540</name>
</gene>
<dbReference type="InterPro" id="IPR024524">
    <property type="entry name" value="DUF3800"/>
</dbReference>
<evidence type="ECO:0000313" key="1">
    <source>
        <dbReference type="EMBL" id="GAA1654528.1"/>
    </source>
</evidence>
<dbReference type="EMBL" id="BAAANE010000009">
    <property type="protein sequence ID" value="GAA1654528.1"/>
    <property type="molecule type" value="Genomic_DNA"/>
</dbReference>
<dbReference type="Proteomes" id="UP001501319">
    <property type="component" value="Unassembled WGS sequence"/>
</dbReference>
<accession>A0ABN2FP90</accession>
<evidence type="ECO:0000313" key="2">
    <source>
        <dbReference type="Proteomes" id="UP001501319"/>
    </source>
</evidence>
<evidence type="ECO:0008006" key="3">
    <source>
        <dbReference type="Google" id="ProtNLM"/>
    </source>
</evidence>
<dbReference type="Pfam" id="PF12686">
    <property type="entry name" value="DUF3800"/>
    <property type="match status" value="1"/>
</dbReference>
<sequence>MSEGIPCIYLFVDESGTHGGSHAFVLGGLAIHEDDASRLQQALDTLVIDHLDRVPPNLDEYELHAAELRNAKKPAANKQGPVSVWARVPRQTRLAILEDAYKKVASFQCTNRKLPPALFGVVVDAHFRSDWDAIEKEQFAYEVLLNKFDVMLKTLRTREELPNRGLVIHDRRVIAERDIQTWTSEWRATAGKVGQLRNLADVPLFSDSRATRLLQVADLVSYALFRRYRPGAEDGAYFDILWPLFHADGGAIHGCVHYSPSYGQGSCSCEPCSARLATESRQLFLRKARISNAQGDQLPPVGVLDQSE</sequence>